<dbReference type="Pfam" id="PF01695">
    <property type="entry name" value="IstB_IS21"/>
    <property type="match status" value="1"/>
</dbReference>
<dbReference type="RefSeq" id="WP_346160300.1">
    <property type="nucleotide sequence ID" value="NZ_BAAABZ010000049.1"/>
</dbReference>
<feature type="domain" description="IstB-like ATP-binding" evidence="2">
    <location>
        <begin position="2"/>
        <end position="50"/>
    </location>
</feature>
<dbReference type="InterPro" id="IPR027417">
    <property type="entry name" value="P-loop_NTPase"/>
</dbReference>
<gene>
    <name evidence="3" type="ORF">GCM10010390_49770</name>
</gene>
<name>A0ABP3NE48_9ACTN</name>
<dbReference type="Gene3D" id="3.40.50.300">
    <property type="entry name" value="P-loop containing nucleotide triphosphate hydrolases"/>
    <property type="match status" value="1"/>
</dbReference>
<evidence type="ECO:0000259" key="2">
    <source>
        <dbReference type="Pfam" id="PF01695"/>
    </source>
</evidence>
<organism evidence="3 4">
    <name type="scientific">Streptomyces mordarskii</name>
    <dbReference type="NCBI Taxonomy" id="1226758"/>
    <lineage>
        <taxon>Bacteria</taxon>
        <taxon>Bacillati</taxon>
        <taxon>Actinomycetota</taxon>
        <taxon>Actinomycetes</taxon>
        <taxon>Kitasatosporales</taxon>
        <taxon>Streptomycetaceae</taxon>
        <taxon>Streptomyces</taxon>
    </lineage>
</organism>
<comment type="caution">
    <text evidence="3">The sequence shown here is derived from an EMBL/GenBank/DDBJ whole genome shotgun (WGS) entry which is preliminary data.</text>
</comment>
<evidence type="ECO:0000313" key="4">
    <source>
        <dbReference type="Proteomes" id="UP001501576"/>
    </source>
</evidence>
<dbReference type="Proteomes" id="UP001501576">
    <property type="component" value="Unassembled WGS sequence"/>
</dbReference>
<evidence type="ECO:0000313" key="3">
    <source>
        <dbReference type="EMBL" id="GAA0541842.1"/>
    </source>
</evidence>
<dbReference type="InterPro" id="IPR002611">
    <property type="entry name" value="IstB_ATP-bd"/>
</dbReference>
<feature type="region of interest" description="Disordered" evidence="1">
    <location>
        <begin position="82"/>
        <end position="119"/>
    </location>
</feature>
<protein>
    <recommendedName>
        <fullName evidence="2">IstB-like ATP-binding domain-containing protein</fullName>
    </recommendedName>
</protein>
<proteinExistence type="predicted"/>
<reference evidence="4" key="1">
    <citation type="journal article" date="2019" name="Int. J. Syst. Evol. Microbiol.">
        <title>The Global Catalogue of Microorganisms (GCM) 10K type strain sequencing project: providing services to taxonomists for standard genome sequencing and annotation.</title>
        <authorList>
            <consortium name="The Broad Institute Genomics Platform"/>
            <consortium name="The Broad Institute Genome Sequencing Center for Infectious Disease"/>
            <person name="Wu L."/>
            <person name="Ma J."/>
        </authorList>
    </citation>
    <scope>NUCLEOTIDE SEQUENCE [LARGE SCALE GENOMIC DNA]</scope>
    <source>
        <strain evidence="4">JCM 5052</strain>
    </source>
</reference>
<evidence type="ECO:0000256" key="1">
    <source>
        <dbReference type="SAM" id="MobiDB-lite"/>
    </source>
</evidence>
<keyword evidence="4" id="KW-1185">Reference proteome</keyword>
<sequence length="119" mass="13062">MLLFQIFTEREERKATAVATNSPFAEWDKIFGDPRLCAAIADRITFRATLICGVLAGRSGRAVAGGFSLRHRVLPLPGHDCGGEQAQAVTSGSPRMPPRPLEAPVDMDADPYARRPWRE</sequence>
<dbReference type="EMBL" id="BAAABZ010000049">
    <property type="protein sequence ID" value="GAA0541842.1"/>
    <property type="molecule type" value="Genomic_DNA"/>
</dbReference>
<accession>A0ABP3NE48</accession>